<dbReference type="Proteomes" id="UP000758701">
    <property type="component" value="Unassembled WGS sequence"/>
</dbReference>
<dbReference type="SUPFAM" id="SSF56112">
    <property type="entry name" value="Protein kinase-like (PK-like)"/>
    <property type="match status" value="1"/>
</dbReference>
<evidence type="ECO:0000313" key="2">
    <source>
        <dbReference type="Proteomes" id="UP000758701"/>
    </source>
</evidence>
<dbReference type="Gene3D" id="1.10.510.10">
    <property type="entry name" value="Transferase(Phosphotransferase) domain 1"/>
    <property type="match status" value="1"/>
</dbReference>
<reference evidence="1 2" key="1">
    <citation type="submission" date="2021-06" db="EMBL/GenBank/DDBJ databases">
        <title>Ecological speciation of a Streptomyces species isolated from different habitats and geographic origins.</title>
        <authorList>
            <person name="Wang J."/>
        </authorList>
    </citation>
    <scope>NUCLEOTIDE SEQUENCE [LARGE SCALE GENOMIC DNA]</scope>
    <source>
        <strain evidence="1 2">FXJ8.012</strain>
    </source>
</reference>
<proteinExistence type="predicted"/>
<dbReference type="InterPro" id="IPR011009">
    <property type="entry name" value="Kinase-like_dom_sf"/>
</dbReference>
<name>A0ABS7VZZ5_STROV</name>
<organism evidence="1 2">
    <name type="scientific">Streptomyces olivaceus</name>
    <dbReference type="NCBI Taxonomy" id="47716"/>
    <lineage>
        <taxon>Bacteria</taxon>
        <taxon>Bacillati</taxon>
        <taxon>Actinomycetota</taxon>
        <taxon>Actinomycetes</taxon>
        <taxon>Kitasatosporales</taxon>
        <taxon>Streptomycetaceae</taxon>
        <taxon>Streptomyces</taxon>
    </lineage>
</organism>
<protein>
    <submittedName>
        <fullName evidence="1">Aminoglycoside phosphotransferase family protein</fullName>
    </submittedName>
</protein>
<gene>
    <name evidence="1" type="ORF">KVH32_06675</name>
</gene>
<keyword evidence="2" id="KW-1185">Reference proteome</keyword>
<dbReference type="EMBL" id="JAHSTP010000002">
    <property type="protein sequence ID" value="MBZ6150852.1"/>
    <property type="molecule type" value="Genomic_DNA"/>
</dbReference>
<dbReference type="RefSeq" id="WP_070389839.1">
    <property type="nucleotide sequence ID" value="NZ_BNEG01000002.1"/>
</dbReference>
<accession>A0ABS7VZZ5</accession>
<dbReference type="Gene3D" id="1.20.58.840">
    <property type="match status" value="1"/>
</dbReference>
<sequence length="307" mass="33486">MQDRPVHVDEDALLAAVREQWDPEVDALDHRPVGFGAHHWRATADGRARWFVTVDELGLRHDAASLESAYSGAVALHAAGLDFLHVPVVARSGTCTVALPAGSHGLAVSVTPWLGDAREPEAPGAEAALLARLHGARPVPLPQWAPRVPASFTDDLASRLGRTWTDGPLGEEARALTASRRSRVERWYEEYAALSRTVDPDQFVVTHGEPGVHNQLVTGGRVVLVDTESLMLAPAERDLSGVWPVGRDWLDRYGSVPHPDRLRLFELEWVLGEVHEYTVWLSGRHTGGPDDVVALGGLRAELEKELG</sequence>
<evidence type="ECO:0000313" key="1">
    <source>
        <dbReference type="EMBL" id="MBZ6150852.1"/>
    </source>
</evidence>
<comment type="caution">
    <text evidence="1">The sequence shown here is derived from an EMBL/GenBank/DDBJ whole genome shotgun (WGS) entry which is preliminary data.</text>
</comment>